<protein>
    <submittedName>
        <fullName evidence="1">Uncharacterized protein</fullName>
    </submittedName>
</protein>
<dbReference type="Proteomes" id="UP001179952">
    <property type="component" value="Unassembled WGS sequence"/>
</dbReference>
<evidence type="ECO:0000313" key="2">
    <source>
        <dbReference type="Proteomes" id="UP001179952"/>
    </source>
</evidence>
<comment type="caution">
    <text evidence="1">The sequence shown here is derived from an EMBL/GenBank/DDBJ whole genome shotgun (WGS) entry which is preliminary data.</text>
</comment>
<sequence length="63" mass="7301">MKMSETLEAPCTFTNIDKMQDFLRCRVKKGDRNAKFIGILPHVVCWSLWSSKIKGYTSKTFGR</sequence>
<dbReference type="AlphaFoldDB" id="A0AAV9AU37"/>
<keyword evidence="2" id="KW-1185">Reference proteome</keyword>
<name>A0AAV9AU37_ACOGR</name>
<evidence type="ECO:0000313" key="1">
    <source>
        <dbReference type="EMBL" id="KAK1267487.1"/>
    </source>
</evidence>
<dbReference type="EMBL" id="JAUJYN010000007">
    <property type="protein sequence ID" value="KAK1267487.1"/>
    <property type="molecule type" value="Genomic_DNA"/>
</dbReference>
<proteinExistence type="predicted"/>
<accession>A0AAV9AU37</accession>
<reference evidence="1" key="1">
    <citation type="journal article" date="2023" name="Nat. Commun.">
        <title>Diploid and tetraploid genomes of Acorus and the evolution of monocots.</title>
        <authorList>
            <person name="Ma L."/>
            <person name="Liu K.W."/>
            <person name="Li Z."/>
            <person name="Hsiao Y.Y."/>
            <person name="Qi Y."/>
            <person name="Fu T."/>
            <person name="Tang G.D."/>
            <person name="Zhang D."/>
            <person name="Sun W.H."/>
            <person name="Liu D.K."/>
            <person name="Li Y."/>
            <person name="Chen G.Z."/>
            <person name="Liu X.D."/>
            <person name="Liao X.Y."/>
            <person name="Jiang Y.T."/>
            <person name="Yu X."/>
            <person name="Hao Y."/>
            <person name="Huang J."/>
            <person name="Zhao X.W."/>
            <person name="Ke S."/>
            <person name="Chen Y.Y."/>
            <person name="Wu W.L."/>
            <person name="Hsu J.L."/>
            <person name="Lin Y.F."/>
            <person name="Huang M.D."/>
            <person name="Li C.Y."/>
            <person name="Huang L."/>
            <person name="Wang Z.W."/>
            <person name="Zhao X."/>
            <person name="Zhong W.Y."/>
            <person name="Peng D.H."/>
            <person name="Ahmad S."/>
            <person name="Lan S."/>
            <person name="Zhang J.S."/>
            <person name="Tsai W.C."/>
            <person name="Van de Peer Y."/>
            <person name="Liu Z.J."/>
        </authorList>
    </citation>
    <scope>NUCLEOTIDE SEQUENCE</scope>
    <source>
        <strain evidence="1">SCP</strain>
    </source>
</reference>
<gene>
    <name evidence="1" type="ORF">QJS04_geneDACA016707</name>
</gene>
<reference evidence="1" key="2">
    <citation type="submission" date="2023-06" db="EMBL/GenBank/DDBJ databases">
        <authorList>
            <person name="Ma L."/>
            <person name="Liu K.-W."/>
            <person name="Li Z."/>
            <person name="Hsiao Y.-Y."/>
            <person name="Qi Y."/>
            <person name="Fu T."/>
            <person name="Tang G."/>
            <person name="Zhang D."/>
            <person name="Sun W.-H."/>
            <person name="Liu D.-K."/>
            <person name="Li Y."/>
            <person name="Chen G.-Z."/>
            <person name="Liu X.-D."/>
            <person name="Liao X.-Y."/>
            <person name="Jiang Y.-T."/>
            <person name="Yu X."/>
            <person name="Hao Y."/>
            <person name="Huang J."/>
            <person name="Zhao X.-W."/>
            <person name="Ke S."/>
            <person name="Chen Y.-Y."/>
            <person name="Wu W.-L."/>
            <person name="Hsu J.-L."/>
            <person name="Lin Y.-F."/>
            <person name="Huang M.-D."/>
            <person name="Li C.-Y."/>
            <person name="Huang L."/>
            <person name="Wang Z.-W."/>
            <person name="Zhao X."/>
            <person name="Zhong W.-Y."/>
            <person name="Peng D.-H."/>
            <person name="Ahmad S."/>
            <person name="Lan S."/>
            <person name="Zhang J.-S."/>
            <person name="Tsai W.-C."/>
            <person name="Van De Peer Y."/>
            <person name="Liu Z.-J."/>
        </authorList>
    </citation>
    <scope>NUCLEOTIDE SEQUENCE</scope>
    <source>
        <strain evidence="1">SCP</strain>
        <tissue evidence="1">Leaves</tissue>
    </source>
</reference>
<organism evidence="1 2">
    <name type="scientific">Acorus gramineus</name>
    <name type="common">Dwarf sweet flag</name>
    <dbReference type="NCBI Taxonomy" id="55184"/>
    <lineage>
        <taxon>Eukaryota</taxon>
        <taxon>Viridiplantae</taxon>
        <taxon>Streptophyta</taxon>
        <taxon>Embryophyta</taxon>
        <taxon>Tracheophyta</taxon>
        <taxon>Spermatophyta</taxon>
        <taxon>Magnoliopsida</taxon>
        <taxon>Liliopsida</taxon>
        <taxon>Acoraceae</taxon>
        <taxon>Acorus</taxon>
    </lineage>
</organism>